<dbReference type="Pfam" id="PF17261">
    <property type="entry name" value="DUF5327"/>
    <property type="match status" value="1"/>
</dbReference>
<gene>
    <name evidence="2" type="ORF">MFLO_12551</name>
</gene>
<dbReference type="RefSeq" id="WP_036098041.1">
    <property type="nucleotide sequence ID" value="NZ_AODF01000029.1"/>
</dbReference>
<feature type="region of interest" description="Disordered" evidence="1">
    <location>
        <begin position="63"/>
        <end position="92"/>
    </location>
</feature>
<evidence type="ECO:0000256" key="1">
    <source>
        <dbReference type="SAM" id="MobiDB-lite"/>
    </source>
</evidence>
<sequence length="92" mass="10683">MGTYEQKIFAKMEQEVLLAKQSDDRFERKLHLNTVKVLAELLLEETIEKTPKLSEEKIWQEMTGEKSTQEMPQNTGKIDFEDGANGKSLFDF</sequence>
<reference evidence="2 3" key="1">
    <citation type="journal article" date="2014" name="Int. J. Syst. Evol. Microbiol.">
        <title>Listeria floridensis sp. nov., Listeria aquatica sp. nov., Listeria cornellensis sp. nov., Listeria riparia sp. nov. and Listeria grandensis sp. nov., from agricultural and natural environments.</title>
        <authorList>
            <person name="den Bakker H.C."/>
            <person name="Warchocki S."/>
            <person name="Wright E.M."/>
            <person name="Allred A.F."/>
            <person name="Ahlstrom C."/>
            <person name="Manuel C.S."/>
            <person name="Stasiewicz M.J."/>
            <person name="Burrell A."/>
            <person name="Roof S."/>
            <person name="Strawn L."/>
            <person name="Fortes E.D."/>
            <person name="Nightingale K.K."/>
            <person name="Kephart D."/>
            <person name="Wiedmann M."/>
        </authorList>
    </citation>
    <scope>NUCLEOTIDE SEQUENCE [LARGE SCALE GENOMIC DNA]</scope>
    <source>
        <strain evidence="2 3">FSL S10-1187</strain>
    </source>
</reference>
<evidence type="ECO:0000313" key="3">
    <source>
        <dbReference type="Proteomes" id="UP000019249"/>
    </source>
</evidence>
<dbReference type="EMBL" id="AODF01000029">
    <property type="protein sequence ID" value="EUJ28227.1"/>
    <property type="molecule type" value="Genomic_DNA"/>
</dbReference>
<dbReference type="InterPro" id="IPR035218">
    <property type="entry name" value="DUF5327"/>
</dbReference>
<keyword evidence="3" id="KW-1185">Reference proteome</keyword>
<organism evidence="2 3">
    <name type="scientific">Listeria floridensis FSL S10-1187</name>
    <dbReference type="NCBI Taxonomy" id="1265817"/>
    <lineage>
        <taxon>Bacteria</taxon>
        <taxon>Bacillati</taxon>
        <taxon>Bacillota</taxon>
        <taxon>Bacilli</taxon>
        <taxon>Bacillales</taxon>
        <taxon>Listeriaceae</taxon>
        <taxon>Listeria</taxon>
    </lineage>
</organism>
<evidence type="ECO:0000313" key="2">
    <source>
        <dbReference type="EMBL" id="EUJ28227.1"/>
    </source>
</evidence>
<proteinExistence type="predicted"/>
<protein>
    <submittedName>
        <fullName evidence="2">Uncharacterized protein</fullName>
    </submittedName>
</protein>
<comment type="caution">
    <text evidence="2">The sequence shown here is derived from an EMBL/GenBank/DDBJ whole genome shotgun (WGS) entry which is preliminary data.</text>
</comment>
<name>A0ABN0RD88_9LIST</name>
<dbReference type="Proteomes" id="UP000019249">
    <property type="component" value="Unassembled WGS sequence"/>
</dbReference>
<accession>A0ABN0RD88</accession>